<reference evidence="7 8" key="1">
    <citation type="submission" date="2023-12" db="EMBL/GenBank/DDBJ databases">
        <title>A high-quality genome assembly for Dillenia turbinata (Dilleniales).</title>
        <authorList>
            <person name="Chanderbali A."/>
        </authorList>
    </citation>
    <scope>NUCLEOTIDE SEQUENCE [LARGE SCALE GENOMIC DNA]</scope>
    <source>
        <strain evidence="7">LSX21</strain>
        <tissue evidence="7">Leaf</tissue>
    </source>
</reference>
<keyword evidence="1" id="KW-0723">Serine/threonine-protein kinase</keyword>
<keyword evidence="3" id="KW-0547">Nucleotide-binding</keyword>
<evidence type="ECO:0000259" key="6">
    <source>
        <dbReference type="PROSITE" id="PS50011"/>
    </source>
</evidence>
<dbReference type="Gene3D" id="3.30.430.20">
    <property type="entry name" value="Gnk2 domain, C-X8-C-X2-C motif"/>
    <property type="match status" value="1"/>
</dbReference>
<dbReference type="EMBL" id="JBAMMX010000010">
    <property type="protein sequence ID" value="KAK6932368.1"/>
    <property type="molecule type" value="Genomic_DNA"/>
</dbReference>
<evidence type="ECO:0000256" key="1">
    <source>
        <dbReference type="ARBA" id="ARBA00022527"/>
    </source>
</evidence>
<dbReference type="PANTHER" id="PTHR27002:SF679">
    <property type="entry name" value="CYSTEINE-RICH RECEPTOR-LIKE PROTEIN KINASE 10 ISOFORM X1"/>
    <property type="match status" value="1"/>
</dbReference>
<evidence type="ECO:0000256" key="4">
    <source>
        <dbReference type="ARBA" id="ARBA00022777"/>
    </source>
</evidence>
<organism evidence="7 8">
    <name type="scientific">Dillenia turbinata</name>
    <dbReference type="NCBI Taxonomy" id="194707"/>
    <lineage>
        <taxon>Eukaryota</taxon>
        <taxon>Viridiplantae</taxon>
        <taxon>Streptophyta</taxon>
        <taxon>Embryophyta</taxon>
        <taxon>Tracheophyta</taxon>
        <taxon>Spermatophyta</taxon>
        <taxon>Magnoliopsida</taxon>
        <taxon>eudicotyledons</taxon>
        <taxon>Gunneridae</taxon>
        <taxon>Pentapetalae</taxon>
        <taxon>Dilleniales</taxon>
        <taxon>Dilleniaceae</taxon>
        <taxon>Dillenia</taxon>
    </lineage>
</organism>
<proteinExistence type="predicted"/>
<evidence type="ECO:0000256" key="5">
    <source>
        <dbReference type="ARBA" id="ARBA00022840"/>
    </source>
</evidence>
<dbReference type="Gene3D" id="3.30.200.20">
    <property type="entry name" value="Phosphorylase Kinase, domain 1"/>
    <property type="match status" value="1"/>
</dbReference>
<evidence type="ECO:0000256" key="2">
    <source>
        <dbReference type="ARBA" id="ARBA00022679"/>
    </source>
</evidence>
<evidence type="ECO:0000313" key="7">
    <source>
        <dbReference type="EMBL" id="KAK6932368.1"/>
    </source>
</evidence>
<accession>A0AAN8VR44</accession>
<evidence type="ECO:0000313" key="8">
    <source>
        <dbReference type="Proteomes" id="UP001370490"/>
    </source>
</evidence>
<dbReference type="InterPro" id="IPR011009">
    <property type="entry name" value="Kinase-like_dom_sf"/>
</dbReference>
<dbReference type="PANTHER" id="PTHR27002">
    <property type="entry name" value="RECEPTOR-LIKE SERINE/THREONINE-PROTEIN KINASE SD1-8"/>
    <property type="match status" value="1"/>
</dbReference>
<keyword evidence="2" id="KW-0808">Transferase</keyword>
<keyword evidence="5" id="KW-0067">ATP-binding</keyword>
<feature type="domain" description="Protein kinase" evidence="6">
    <location>
        <begin position="113"/>
        <end position="193"/>
    </location>
</feature>
<dbReference type="AlphaFoldDB" id="A0AAN8VR44"/>
<dbReference type="GO" id="GO:0005886">
    <property type="term" value="C:plasma membrane"/>
    <property type="evidence" value="ECO:0007669"/>
    <property type="project" value="TreeGrafter"/>
</dbReference>
<comment type="caution">
    <text evidence="7">The sequence shown here is derived from an EMBL/GenBank/DDBJ whole genome shotgun (WGS) entry which is preliminary data.</text>
</comment>
<gene>
    <name evidence="7" type="ORF">RJ641_001992</name>
</gene>
<dbReference type="Proteomes" id="UP001370490">
    <property type="component" value="Unassembled WGS sequence"/>
</dbReference>
<dbReference type="Pfam" id="PF07714">
    <property type="entry name" value="PK_Tyr_Ser-Thr"/>
    <property type="match status" value="1"/>
</dbReference>
<dbReference type="PROSITE" id="PS50011">
    <property type="entry name" value="PROTEIN_KINASE_DOM"/>
    <property type="match status" value="1"/>
</dbReference>
<dbReference type="InterPro" id="IPR038408">
    <property type="entry name" value="GNK2_sf"/>
</dbReference>
<keyword evidence="4 7" id="KW-0418">Kinase</keyword>
<dbReference type="GO" id="GO:0004674">
    <property type="term" value="F:protein serine/threonine kinase activity"/>
    <property type="evidence" value="ECO:0007669"/>
    <property type="project" value="UniProtKB-KW"/>
</dbReference>
<evidence type="ECO:0000256" key="3">
    <source>
        <dbReference type="ARBA" id="ARBA00022741"/>
    </source>
</evidence>
<dbReference type="InterPro" id="IPR000719">
    <property type="entry name" value="Prot_kinase_dom"/>
</dbReference>
<dbReference type="InterPro" id="IPR001245">
    <property type="entry name" value="Ser-Thr/Tyr_kinase_cat_dom"/>
</dbReference>
<protein>
    <submittedName>
        <fullName evidence="7">Serine-threonine/tyrosine-protein kinase, catalytic domain</fullName>
    </submittedName>
</protein>
<name>A0AAN8VR44_9MAGN</name>
<dbReference type="GO" id="GO:0005524">
    <property type="term" value="F:ATP binding"/>
    <property type="evidence" value="ECO:0007669"/>
    <property type="project" value="UniProtKB-KW"/>
</dbReference>
<sequence length="193" mass="21312">MCRGRISTSSQDITVLCPSNEEAVVWEEDCQLLYSNKRFLGQLDVSGNIPKYNMKNTSEPERFKTVVNQTLLTLTKVAAFGSSSNRYATGEVAFTSTDTINVLVQCNGRKLGISIISSIADGIFGGLVNLGILSDSKMIAVKRLLSDSEQGLIEFANEVLIMKLQHKDLVWLLGFCIDGEEKLLIYEYFLVAA</sequence>
<dbReference type="SUPFAM" id="SSF56112">
    <property type="entry name" value="Protein kinase-like (PK-like)"/>
    <property type="match status" value="1"/>
</dbReference>
<keyword evidence="8" id="KW-1185">Reference proteome</keyword>